<dbReference type="EMBL" id="HF679134">
    <property type="protein sequence ID" value="CCU56310.1"/>
    <property type="molecule type" value="Genomic_DNA"/>
</dbReference>
<evidence type="ECO:0000313" key="3">
    <source>
        <dbReference type="Proteomes" id="UP000792671"/>
    </source>
</evidence>
<protein>
    <submittedName>
        <fullName evidence="2">Uncharacterized protein</fullName>
    </submittedName>
</protein>
<sequence length="94" mass="10847">MKNILSTYVLLNFMLLNHSFASATDNTTTYIDYDKLFTNLDPLSLNLKYAFYIMVSISVSIIALCMAFFTFLLIYYIYDNKKAKIIKTSMGMHA</sequence>
<dbReference type="GeneID" id="15613734"/>
<gene>
    <name evidence="2" type="ORF">MYSEV_112</name>
</gene>
<feature type="transmembrane region" description="Helical" evidence="1">
    <location>
        <begin position="49"/>
        <end position="78"/>
    </location>
</feature>
<dbReference type="RefSeq" id="YP_008003629.1">
    <property type="nucleotide sequence ID" value="NC_021246.1"/>
</dbReference>
<keyword evidence="1" id="KW-0472">Membrane</keyword>
<accession>A0A916KQC9</accession>
<reference evidence="2 3" key="1">
    <citation type="journal article" date="2013" name="J. Virol.">
        <title>New Insights into the Evolution of Entomopoxvirinae from the Complete Genome Sequences of Four Entomopoxviruses Infecting Adoxophyes honmai, Choristoneura biennis, Choristoneura rosaceana, and Mythimna separata.</title>
        <authorList>
            <person name="Theze J."/>
            <person name="Takatsuka J."/>
            <person name="Li Z."/>
            <person name="Gallais J."/>
            <person name="Doucet D."/>
            <person name="Arif B."/>
            <person name="Nakai M."/>
            <person name="Herniou E.A."/>
        </authorList>
    </citation>
    <scope>NUCLEOTIDE SEQUENCE [LARGE SCALE GENOMIC DNA]</scope>
</reference>
<keyword evidence="1" id="KW-1133">Transmembrane helix</keyword>
<organism evidence="2 3">
    <name type="scientific">Mythimna separata entomopoxvirus 'L'</name>
    <dbReference type="NCBI Taxonomy" id="1293572"/>
    <lineage>
        <taxon>Viruses</taxon>
        <taxon>Varidnaviria</taxon>
        <taxon>Bamfordvirae</taxon>
        <taxon>Nucleocytoviricota</taxon>
        <taxon>Pokkesviricetes</taxon>
        <taxon>Chitovirales</taxon>
        <taxon>Poxviridae</taxon>
        <taxon>Entomopoxvirinae</taxon>
        <taxon>Betaentomopoxvirus</taxon>
        <taxon>Betaentomopoxvirus mseparata</taxon>
        <taxon>Mythimna separata entomopoxvirus</taxon>
    </lineage>
</organism>
<keyword evidence="1" id="KW-0812">Transmembrane</keyword>
<evidence type="ECO:0000256" key="1">
    <source>
        <dbReference type="SAM" id="Phobius"/>
    </source>
</evidence>
<dbReference type="OrthoDB" id="27430at10239"/>
<dbReference type="Proteomes" id="UP000792671">
    <property type="component" value="Genome"/>
</dbReference>
<evidence type="ECO:0000313" key="2">
    <source>
        <dbReference type="EMBL" id="CCU56310.1"/>
    </source>
</evidence>
<keyword evidence="3" id="KW-1185">Reference proteome</keyword>
<dbReference type="KEGG" id="vg:15613734"/>
<name>A0A916KQC9_9POXV</name>
<proteinExistence type="predicted"/>